<comment type="catalytic activity">
    <reaction evidence="5">
        <text>[protein]-peptidylproline (omega=180) = [protein]-peptidylproline (omega=0)</text>
        <dbReference type="Rhea" id="RHEA:16237"/>
        <dbReference type="Rhea" id="RHEA-COMP:10747"/>
        <dbReference type="Rhea" id="RHEA-COMP:10748"/>
        <dbReference type="ChEBI" id="CHEBI:83833"/>
        <dbReference type="ChEBI" id="CHEBI:83834"/>
        <dbReference type="EC" id="5.2.1.8"/>
    </reaction>
</comment>
<evidence type="ECO:0000256" key="4">
    <source>
        <dbReference type="ARBA" id="ARBA00023235"/>
    </source>
</evidence>
<dbReference type="Gene3D" id="2.40.100.10">
    <property type="entry name" value="Cyclophilin-like"/>
    <property type="match status" value="1"/>
</dbReference>
<comment type="similarity">
    <text evidence="2 5">Belongs to the cyclophilin-type PPIase family.</text>
</comment>
<feature type="domain" description="PPIase cyclophilin-type" evidence="6">
    <location>
        <begin position="2"/>
        <end position="166"/>
    </location>
</feature>
<dbReference type="PROSITE" id="PS00170">
    <property type="entry name" value="CSA_PPIASE_1"/>
    <property type="match status" value="1"/>
</dbReference>
<dbReference type="PIRSF" id="PIRSF001467">
    <property type="entry name" value="Peptidylpro_ismrse"/>
    <property type="match status" value="1"/>
</dbReference>
<reference evidence="7" key="1">
    <citation type="submission" date="2020-12" db="EMBL/GenBank/DDBJ databases">
        <title>Taurinivorans muris gen. nov., sp. nov., fundamental and realized metabolic niche of a ubiquitous sulfidogenic bacterium in the murine intestine.</title>
        <authorList>
            <person name="Ye H."/>
            <person name="Hanson B.T."/>
            <person name="Loy A."/>
        </authorList>
    </citation>
    <scope>NUCLEOTIDE SEQUENCE</scope>
    <source>
        <strain evidence="7">LT0009</strain>
    </source>
</reference>
<dbReference type="InterPro" id="IPR024936">
    <property type="entry name" value="Cyclophilin-type_PPIase"/>
</dbReference>
<protein>
    <recommendedName>
        <fullName evidence="5">Peptidyl-prolyl cis-trans isomerase</fullName>
        <shortName evidence="5">PPIase</shortName>
        <ecNumber evidence="5">5.2.1.8</ecNumber>
    </recommendedName>
</protein>
<dbReference type="InterPro" id="IPR029000">
    <property type="entry name" value="Cyclophilin-like_dom_sf"/>
</dbReference>
<keyword evidence="3 5" id="KW-0697">Rotamase</keyword>
<dbReference type="InterPro" id="IPR044665">
    <property type="entry name" value="E_coli_cyclophilin_A-like"/>
</dbReference>
<dbReference type="PROSITE" id="PS50072">
    <property type="entry name" value="CSA_PPIASE_2"/>
    <property type="match status" value="1"/>
</dbReference>
<evidence type="ECO:0000313" key="8">
    <source>
        <dbReference type="Proteomes" id="UP001058120"/>
    </source>
</evidence>
<evidence type="ECO:0000313" key="7">
    <source>
        <dbReference type="EMBL" id="UWX06115.1"/>
    </source>
</evidence>
<dbReference type="EMBL" id="CP065938">
    <property type="protein sequence ID" value="UWX06115.1"/>
    <property type="molecule type" value="Genomic_DNA"/>
</dbReference>
<dbReference type="Proteomes" id="UP001058120">
    <property type="component" value="Chromosome"/>
</dbReference>
<dbReference type="PRINTS" id="PR00153">
    <property type="entry name" value="CSAPPISMRASE"/>
</dbReference>
<sequence>MSNPIILMETSSGDILLELFEDKAPVSAANFLKYVDEEFYQNTIFHRVIKDFMIQGGGYTVRYEEKPTHEPIRNEAGNGLKNLRGTLAMARTADPHSASAQFFINTVDNPDLDYQRDADEEYGYCVFGQVIEGMDVVDKIQKLKTKPQGEHDDVPVDMVVITGMSRFE</sequence>
<keyword evidence="8" id="KW-1185">Reference proteome</keyword>
<proteinExistence type="inferred from homology"/>
<keyword evidence="4 5" id="KW-0413">Isomerase</keyword>
<dbReference type="GO" id="GO:0016853">
    <property type="term" value="F:isomerase activity"/>
    <property type="evidence" value="ECO:0007669"/>
    <property type="project" value="UniProtKB-KW"/>
</dbReference>
<dbReference type="CDD" id="cd01920">
    <property type="entry name" value="cyclophilin_EcCYP_like"/>
    <property type="match status" value="1"/>
</dbReference>
<gene>
    <name evidence="7" type="ORF">JBF11_02020</name>
</gene>
<evidence type="ECO:0000259" key="6">
    <source>
        <dbReference type="PROSITE" id="PS50072"/>
    </source>
</evidence>
<name>A0ABY5Y230_9BACT</name>
<dbReference type="InterPro" id="IPR002130">
    <property type="entry name" value="Cyclophilin-type_PPIase_dom"/>
</dbReference>
<evidence type="ECO:0000256" key="3">
    <source>
        <dbReference type="ARBA" id="ARBA00023110"/>
    </source>
</evidence>
<organism evidence="7 8">
    <name type="scientific">Taurinivorans muris</name>
    <dbReference type="NCBI Taxonomy" id="2787751"/>
    <lineage>
        <taxon>Bacteria</taxon>
        <taxon>Pseudomonadati</taxon>
        <taxon>Thermodesulfobacteriota</taxon>
        <taxon>Desulfovibrionia</taxon>
        <taxon>Desulfovibrionales</taxon>
        <taxon>Desulfovibrionaceae</taxon>
        <taxon>Taurinivorans</taxon>
    </lineage>
</organism>
<dbReference type="RefSeq" id="WP_334315716.1">
    <property type="nucleotide sequence ID" value="NZ_CP065938.1"/>
</dbReference>
<comment type="function">
    <text evidence="1 5">PPIases accelerate the folding of proteins. It catalyzes the cis-trans isomerization of proline imidic peptide bonds in oligopeptides.</text>
</comment>
<evidence type="ECO:0000256" key="2">
    <source>
        <dbReference type="ARBA" id="ARBA00007365"/>
    </source>
</evidence>
<evidence type="ECO:0000256" key="5">
    <source>
        <dbReference type="RuleBase" id="RU363019"/>
    </source>
</evidence>
<dbReference type="SUPFAM" id="SSF50891">
    <property type="entry name" value="Cyclophilin-like"/>
    <property type="match status" value="1"/>
</dbReference>
<dbReference type="InterPro" id="IPR020892">
    <property type="entry name" value="Cyclophilin-type_PPIase_CS"/>
</dbReference>
<dbReference type="Pfam" id="PF00160">
    <property type="entry name" value="Pro_isomerase"/>
    <property type="match status" value="1"/>
</dbReference>
<dbReference type="PANTHER" id="PTHR43246">
    <property type="entry name" value="PEPTIDYL-PROLYL CIS-TRANS ISOMERASE CYP38, CHLOROPLASTIC"/>
    <property type="match status" value="1"/>
</dbReference>
<dbReference type="EC" id="5.2.1.8" evidence="5"/>
<accession>A0ABY5Y230</accession>
<evidence type="ECO:0000256" key="1">
    <source>
        <dbReference type="ARBA" id="ARBA00002388"/>
    </source>
</evidence>